<dbReference type="EMBL" id="AJTX02000006">
    <property type="protein sequence ID" value="KKI99021.1"/>
    <property type="molecule type" value="Genomic_DNA"/>
</dbReference>
<dbReference type="STRING" id="317619.GCA_000332315_02035"/>
<protein>
    <submittedName>
        <fullName evidence="1">Uncharacterized protein</fullName>
    </submittedName>
</protein>
<evidence type="ECO:0000313" key="1">
    <source>
        <dbReference type="EMBL" id="KKI99021.1"/>
    </source>
</evidence>
<dbReference type="Proteomes" id="UP000034681">
    <property type="component" value="Unassembled WGS sequence"/>
</dbReference>
<evidence type="ECO:0000313" key="2">
    <source>
        <dbReference type="Proteomes" id="UP000034681"/>
    </source>
</evidence>
<proteinExistence type="predicted"/>
<dbReference type="InterPro" id="IPR038475">
    <property type="entry name" value="RecG_C_sf"/>
</dbReference>
<name>A0A0M2PXB5_PROHO</name>
<keyword evidence="2" id="KW-1185">Reference proteome</keyword>
<reference evidence="1" key="1">
    <citation type="submission" date="2012-04" db="EMBL/GenBank/DDBJ databases">
        <authorList>
            <person name="Borisov I.G."/>
            <person name="Ivanikova N.V."/>
            <person name="Pinevich A.V."/>
        </authorList>
    </citation>
    <scope>NUCLEOTIDE SEQUENCE [LARGE SCALE GENOMIC DNA]</scope>
    <source>
        <strain evidence="1">CALU 1027</strain>
    </source>
</reference>
<dbReference type="Gene3D" id="3.30.565.60">
    <property type="match status" value="1"/>
</dbReference>
<dbReference type="PANTHER" id="PTHR30595">
    <property type="entry name" value="GLPR-RELATED TRANSCRIPTIONAL REPRESSOR"/>
    <property type="match status" value="1"/>
</dbReference>
<dbReference type="AlphaFoldDB" id="A0A0M2PXB5"/>
<comment type="caution">
    <text evidence="1">The sequence shown here is derived from an EMBL/GenBank/DDBJ whole genome shotgun (WGS) entry which is preliminary data.</text>
</comment>
<accession>A0A0M2PXB5</accession>
<dbReference type="eggNOG" id="COG2865">
    <property type="taxonomic scope" value="Bacteria"/>
</dbReference>
<organism evidence="1 2">
    <name type="scientific">Prochlorothrix hollandica PCC 9006 = CALU 1027</name>
    <dbReference type="NCBI Taxonomy" id="317619"/>
    <lineage>
        <taxon>Bacteria</taxon>
        <taxon>Bacillati</taxon>
        <taxon>Cyanobacteriota</taxon>
        <taxon>Cyanophyceae</taxon>
        <taxon>Prochlorotrichales</taxon>
        <taxon>Prochlorotrichaceae</taxon>
        <taxon>Prochlorothrix</taxon>
    </lineage>
</organism>
<dbReference type="PANTHER" id="PTHR30595:SF6">
    <property type="entry name" value="SCHLAFEN ALBA-2 DOMAIN-CONTAINING PROTEIN"/>
    <property type="match status" value="1"/>
</dbReference>
<gene>
    <name evidence="1" type="ORF">PROH_14535</name>
</gene>
<dbReference type="Pfam" id="PF13749">
    <property type="entry name" value="HATPase_c_4"/>
    <property type="match status" value="1"/>
</dbReference>
<sequence>MSQDHYQILLQQRNNGYGFDFQPCSAARLSDIDELSVQTFLETANAVRDLNQNLYLPMDQVLDKLDLVKEGAVSNAAILLFGKNPDRFFAGHYEVKAGSFPSDSGYDELTNAHEYTGNLLTTYGSAMDFLLNTLRKSYVKGEQGGIERFEFPQGLLREALINMIVHRDYRVDVKSTLEVRPSSILFYNPAQLFTPIITIESLKRHHPSRPGNKLIAKIFYLMGLFENWGGGTLKIMEAAKQRSGLEPEFDFRDGMFSLSIFRETSANG</sequence>